<dbReference type="SUPFAM" id="SSF88723">
    <property type="entry name" value="PIN domain-like"/>
    <property type="match status" value="1"/>
</dbReference>
<feature type="region of interest" description="Disordered" evidence="2">
    <location>
        <begin position="567"/>
        <end position="588"/>
    </location>
</feature>
<comment type="caution">
    <text evidence="4">The sequence shown here is derived from an EMBL/GenBank/DDBJ whole genome shotgun (WGS) entry which is preliminary data.</text>
</comment>
<dbReference type="InterPro" id="IPR026832">
    <property type="entry name" value="Asteroid"/>
</dbReference>
<dbReference type="EMBL" id="JAUEDM010000004">
    <property type="protein sequence ID" value="KAK3318400.1"/>
    <property type="molecule type" value="Genomic_DNA"/>
</dbReference>
<evidence type="ECO:0000256" key="2">
    <source>
        <dbReference type="SAM" id="MobiDB-lite"/>
    </source>
</evidence>
<dbReference type="Proteomes" id="UP001283341">
    <property type="component" value="Unassembled WGS sequence"/>
</dbReference>
<keyword evidence="5" id="KW-1185">Reference proteome</keyword>
<reference evidence="4" key="1">
    <citation type="journal article" date="2023" name="Mol. Phylogenet. Evol.">
        <title>Genome-scale phylogeny and comparative genomics of the fungal order Sordariales.</title>
        <authorList>
            <person name="Hensen N."/>
            <person name="Bonometti L."/>
            <person name="Westerberg I."/>
            <person name="Brannstrom I.O."/>
            <person name="Guillou S."/>
            <person name="Cros-Aarteil S."/>
            <person name="Calhoun S."/>
            <person name="Haridas S."/>
            <person name="Kuo A."/>
            <person name="Mondo S."/>
            <person name="Pangilinan J."/>
            <person name="Riley R."/>
            <person name="LaButti K."/>
            <person name="Andreopoulos B."/>
            <person name="Lipzen A."/>
            <person name="Chen C."/>
            <person name="Yan M."/>
            <person name="Daum C."/>
            <person name="Ng V."/>
            <person name="Clum A."/>
            <person name="Steindorff A."/>
            <person name="Ohm R.A."/>
            <person name="Martin F."/>
            <person name="Silar P."/>
            <person name="Natvig D.O."/>
            <person name="Lalanne C."/>
            <person name="Gautier V."/>
            <person name="Ament-Velasquez S.L."/>
            <person name="Kruys A."/>
            <person name="Hutchinson M.I."/>
            <person name="Powell A.J."/>
            <person name="Barry K."/>
            <person name="Miller A.N."/>
            <person name="Grigoriev I.V."/>
            <person name="Debuchy R."/>
            <person name="Gladieux P."/>
            <person name="Hiltunen Thoren M."/>
            <person name="Johannesson H."/>
        </authorList>
    </citation>
    <scope>NUCLEOTIDE SEQUENCE</scope>
    <source>
        <strain evidence="4">CBS 118394</strain>
    </source>
</reference>
<dbReference type="InterPro" id="IPR029060">
    <property type="entry name" value="PIN-like_dom_sf"/>
</dbReference>
<organism evidence="4 5">
    <name type="scientific">Apodospora peruviana</name>
    <dbReference type="NCBI Taxonomy" id="516989"/>
    <lineage>
        <taxon>Eukaryota</taxon>
        <taxon>Fungi</taxon>
        <taxon>Dikarya</taxon>
        <taxon>Ascomycota</taxon>
        <taxon>Pezizomycotina</taxon>
        <taxon>Sordariomycetes</taxon>
        <taxon>Sordariomycetidae</taxon>
        <taxon>Sordariales</taxon>
        <taxon>Lasiosphaeriaceae</taxon>
        <taxon>Apodospora</taxon>
    </lineage>
</organism>
<dbReference type="PANTHER" id="PTHR15665">
    <property type="entry name" value="ASTEROID PROTEIN"/>
    <property type="match status" value="1"/>
</dbReference>
<evidence type="ECO:0000259" key="3">
    <source>
        <dbReference type="Pfam" id="PF12813"/>
    </source>
</evidence>
<evidence type="ECO:0000313" key="5">
    <source>
        <dbReference type="Proteomes" id="UP001283341"/>
    </source>
</evidence>
<gene>
    <name evidence="4" type="ORF">B0H66DRAFT_639795</name>
</gene>
<dbReference type="Pfam" id="PF12813">
    <property type="entry name" value="XPG_I_2"/>
    <property type="match status" value="1"/>
</dbReference>
<protein>
    <submittedName>
        <fullName evidence="4">XPG domain containing-domain-containing protein</fullName>
    </submittedName>
</protein>
<dbReference type="Gene3D" id="3.40.50.1010">
    <property type="entry name" value="5'-nuclease"/>
    <property type="match status" value="1"/>
</dbReference>
<proteinExistence type="inferred from homology"/>
<evidence type="ECO:0000313" key="4">
    <source>
        <dbReference type="EMBL" id="KAK3318400.1"/>
    </source>
</evidence>
<name>A0AAE0I4T0_9PEZI</name>
<accession>A0AAE0I4T0</accession>
<feature type="domain" description="Asteroid" evidence="3">
    <location>
        <begin position="142"/>
        <end position="383"/>
    </location>
</feature>
<dbReference type="InterPro" id="IPR039436">
    <property type="entry name" value="Asteroid_dom"/>
</dbReference>
<sequence>MGIPRLKRYLEPLAERAGIPPCELVIDGPALAYHILGCCMKGVRSRTPHDQPSNEQLGQTAVAWLDQIQACGLSVSAIYFDGFLPEWKHEERINRLLKLSQNLRVYYEDCPAGIPTESPSTKRAYSWGAFSKGTLTKTPPPPPFLVPAIIDALCNSARYASLTTVKPGEADVFCAGHVREHGGTVLTSDSDLLVYDLGSDSSVIFFSDIEINTASDVLTALSFRPSDICKRLSIKSANGLRRLAFEIVLDCHQTLEQAAERTRREAGTQSFPRDYSKFLEQYFTPVTASITENLSLDPRMSELVLQCIYKPTEQAANNSELAMHLPFLLDSPLRTSAWEASKPIRQLVYGLVVSLKERQRGPSPSVSEYRRLQTPTRGTRIDVPHPASVFEQQVAAFLDVLSRIGSSVSDQMIIWTIVAIHQDILLALHQGKTNPLSLELLRQGAVGTLNDHSWDFLHFLAQVQATYYSLRMLRQSVDFTTNRGGSLSDTMAKLGLQISTLPQLADFPSAKTFAGLLDTVKEAGGLSCLAALSSDYKGIVRQIEAIQAPPQDPIQEKYKAPKRKINTEHGWRAGTSPRNPFGVLPVSE</sequence>
<reference evidence="4" key="2">
    <citation type="submission" date="2023-06" db="EMBL/GenBank/DDBJ databases">
        <authorList>
            <consortium name="Lawrence Berkeley National Laboratory"/>
            <person name="Haridas S."/>
            <person name="Hensen N."/>
            <person name="Bonometti L."/>
            <person name="Westerberg I."/>
            <person name="Brannstrom I.O."/>
            <person name="Guillou S."/>
            <person name="Cros-Aarteil S."/>
            <person name="Calhoun S."/>
            <person name="Kuo A."/>
            <person name="Mondo S."/>
            <person name="Pangilinan J."/>
            <person name="Riley R."/>
            <person name="Labutti K."/>
            <person name="Andreopoulos B."/>
            <person name="Lipzen A."/>
            <person name="Chen C."/>
            <person name="Yanf M."/>
            <person name="Daum C."/>
            <person name="Ng V."/>
            <person name="Clum A."/>
            <person name="Steindorff A."/>
            <person name="Ohm R."/>
            <person name="Martin F."/>
            <person name="Silar P."/>
            <person name="Natvig D."/>
            <person name="Lalanne C."/>
            <person name="Gautier V."/>
            <person name="Ament-Velasquez S.L."/>
            <person name="Kruys A."/>
            <person name="Hutchinson M.I."/>
            <person name="Powell A.J."/>
            <person name="Barry K."/>
            <person name="Miller A.N."/>
            <person name="Grigoriev I.V."/>
            <person name="Debuchy R."/>
            <person name="Gladieux P."/>
            <person name="Thoren M.H."/>
            <person name="Johannesson H."/>
        </authorList>
    </citation>
    <scope>NUCLEOTIDE SEQUENCE</scope>
    <source>
        <strain evidence="4">CBS 118394</strain>
    </source>
</reference>
<dbReference type="PANTHER" id="PTHR15665:SF1">
    <property type="entry name" value="PROTEIN ASTEROID HOMOLOG 1"/>
    <property type="match status" value="1"/>
</dbReference>
<comment type="similarity">
    <text evidence="1">Belongs to the asteroid family.</text>
</comment>
<evidence type="ECO:0000256" key="1">
    <source>
        <dbReference type="ARBA" id="ARBA00007398"/>
    </source>
</evidence>
<dbReference type="AlphaFoldDB" id="A0AAE0I4T0"/>